<accession>A0A239LKX3</accession>
<protein>
    <recommendedName>
        <fullName evidence="4">DUF2452 domain-containing protein</fullName>
    </recommendedName>
</protein>
<evidence type="ECO:0000256" key="1">
    <source>
        <dbReference type="SAM" id="Coils"/>
    </source>
</evidence>
<keyword evidence="1" id="KW-0175">Coiled coil</keyword>
<name>A0A239LKX3_EKHLU</name>
<sequence length="157" mass="18168">MSNKKIDIAKIDLEKEREKISDIPGLIEYAHHAGSAIIKPEDKGRIKGNAVAAMHDQTDRQFQQLYEQMQTLIEQAKYLQNRVEVSERIYQAHVPFQPVIGKVYYLYNKSDGSDLLSMVSPAEWGKNFPYEAFEAEVRLLSDHTWEIIKANSETYNY</sequence>
<feature type="coiled-coil region" evidence="1">
    <location>
        <begin position="55"/>
        <end position="82"/>
    </location>
</feature>
<dbReference type="RefSeq" id="WP_089357975.1">
    <property type="nucleotide sequence ID" value="NZ_FZPD01000005.1"/>
</dbReference>
<dbReference type="Proteomes" id="UP000198393">
    <property type="component" value="Unassembled WGS sequence"/>
</dbReference>
<evidence type="ECO:0000313" key="2">
    <source>
        <dbReference type="EMBL" id="SNT30552.1"/>
    </source>
</evidence>
<keyword evidence="3" id="KW-1185">Reference proteome</keyword>
<proteinExistence type="predicted"/>
<evidence type="ECO:0000313" key="3">
    <source>
        <dbReference type="Proteomes" id="UP000198393"/>
    </source>
</evidence>
<reference evidence="2 3" key="1">
    <citation type="submission" date="2017-06" db="EMBL/GenBank/DDBJ databases">
        <authorList>
            <person name="Kim H.J."/>
            <person name="Triplett B.A."/>
        </authorList>
    </citation>
    <scope>NUCLEOTIDE SEQUENCE [LARGE SCALE GENOMIC DNA]</scope>
    <source>
        <strain evidence="2 3">DSM 19307</strain>
    </source>
</reference>
<dbReference type="AlphaFoldDB" id="A0A239LKX3"/>
<organism evidence="2 3">
    <name type="scientific">Ekhidna lutea</name>
    <dbReference type="NCBI Taxonomy" id="447679"/>
    <lineage>
        <taxon>Bacteria</taxon>
        <taxon>Pseudomonadati</taxon>
        <taxon>Bacteroidota</taxon>
        <taxon>Cytophagia</taxon>
        <taxon>Cytophagales</taxon>
        <taxon>Reichenbachiellaceae</taxon>
        <taxon>Ekhidna</taxon>
    </lineage>
</organism>
<dbReference type="OrthoDB" id="662061at2"/>
<gene>
    <name evidence="2" type="ORF">SAMN05421640_3314</name>
</gene>
<dbReference type="EMBL" id="FZPD01000005">
    <property type="protein sequence ID" value="SNT30552.1"/>
    <property type="molecule type" value="Genomic_DNA"/>
</dbReference>
<dbReference type="InterPro" id="IPR019534">
    <property type="entry name" value="DUF2452"/>
</dbReference>
<dbReference type="Pfam" id="PF10504">
    <property type="entry name" value="DUF2452"/>
    <property type="match status" value="1"/>
</dbReference>
<evidence type="ECO:0008006" key="4">
    <source>
        <dbReference type="Google" id="ProtNLM"/>
    </source>
</evidence>